<sequence>MTQPMTSPSEYSFSRTIPVDESYDLVVAGGGPAGTAAAVCAARLGLKTLLVEASGCLGGMGTSGLVASFGPVSDGERMLVGGFMKELLETMWRQKAFGPHVVREFLDGQLNRWVPFKPEHLKRILDDFAVAAGVELRFFTRLIEADVQDGRVRGVVLSNVEGLRYVKARTFVDATGDAALAALAGAECKVVLRDTDSVAPSTLCSLFGGMRWDDPAYGDDWRGIDAAKARTKTELLERAIADGHFTQADLFMPGMNKIGERTASLNAGHVFNLNPLSSRSLSDGMVFGRKLAVEYLEFFRKYVPGCADLELLATAPVMGVRDSRRIVGEFELGIEDFRNRRQFPDQIAVYNRPTDVHPTDTSKAEYERFLRDFDGKDNLGRGNSVGIPYSILVPRGSQNLWVAGRCHSSDTKVHGSIRAQSAAYMMGQAVGTAAAQSVASGEPACDLDTQVLVEKLREHGAYLPQKALARTMTR</sequence>
<dbReference type="InterPro" id="IPR036188">
    <property type="entry name" value="FAD/NAD-bd_sf"/>
</dbReference>
<proteinExistence type="predicted"/>
<keyword evidence="4" id="KW-0408">Iron</keyword>
<evidence type="ECO:0000313" key="6">
    <source>
        <dbReference type="EMBL" id="KLN52554.1"/>
    </source>
</evidence>
<keyword evidence="5" id="KW-0411">Iron-sulfur</keyword>
<dbReference type="PANTHER" id="PTHR43498:SF1">
    <property type="entry name" value="COB--COM HETERODISULFIDE REDUCTASE IRON-SULFUR SUBUNIT A"/>
    <property type="match status" value="1"/>
</dbReference>
<dbReference type="AlphaFoldDB" id="A0A0H2LQM9"/>
<dbReference type="GO" id="GO:0016491">
    <property type="term" value="F:oxidoreductase activity"/>
    <property type="evidence" value="ECO:0007669"/>
    <property type="project" value="UniProtKB-KW"/>
</dbReference>
<dbReference type="Proteomes" id="UP000035170">
    <property type="component" value="Unassembled WGS sequence"/>
</dbReference>
<keyword evidence="7" id="KW-1185">Reference proteome</keyword>
<keyword evidence="1" id="KW-0004">4Fe-4S</keyword>
<evidence type="ECO:0000313" key="7">
    <source>
        <dbReference type="Proteomes" id="UP000035170"/>
    </source>
</evidence>
<dbReference type="GO" id="GO:0046872">
    <property type="term" value="F:metal ion binding"/>
    <property type="evidence" value="ECO:0007669"/>
    <property type="project" value="UniProtKB-KW"/>
</dbReference>
<gene>
    <name evidence="6" type="primary">mnmG2</name>
    <name evidence="6" type="ORF">VPARA_63360</name>
</gene>
<dbReference type="EMBL" id="JZWI01000050">
    <property type="protein sequence ID" value="KLN52554.1"/>
    <property type="molecule type" value="Genomic_DNA"/>
</dbReference>
<evidence type="ECO:0000256" key="4">
    <source>
        <dbReference type="ARBA" id="ARBA00023004"/>
    </source>
</evidence>
<dbReference type="PANTHER" id="PTHR43498">
    <property type="entry name" value="FERREDOXIN:COB-COM HETERODISULFIDE REDUCTASE SUBUNIT A"/>
    <property type="match status" value="1"/>
</dbReference>
<keyword evidence="2" id="KW-0479">Metal-binding</keyword>
<organism evidence="6 7">
    <name type="scientific">Variovorax paradoxus</name>
    <dbReference type="NCBI Taxonomy" id="34073"/>
    <lineage>
        <taxon>Bacteria</taxon>
        <taxon>Pseudomonadati</taxon>
        <taxon>Pseudomonadota</taxon>
        <taxon>Betaproteobacteria</taxon>
        <taxon>Burkholderiales</taxon>
        <taxon>Comamonadaceae</taxon>
        <taxon>Variovorax</taxon>
    </lineage>
</organism>
<dbReference type="SUPFAM" id="SSF51905">
    <property type="entry name" value="FAD/NAD(P)-binding domain"/>
    <property type="match status" value="1"/>
</dbReference>
<reference evidence="6 7" key="1">
    <citation type="submission" date="2015-03" db="EMBL/GenBank/DDBJ databases">
        <title>Genome sequence of Variovorax paradoxus TBEA6.</title>
        <authorList>
            <person name="Poehlein A."/>
            <person name="Schuldes J."/>
            <person name="Wuebbeler J.H."/>
            <person name="Hiessl S."/>
            <person name="Steinbuechel A."/>
            <person name="Daniel R."/>
        </authorList>
    </citation>
    <scope>NUCLEOTIDE SEQUENCE [LARGE SCALE GENOMIC DNA]</scope>
    <source>
        <strain evidence="6 7">TBEA6</strain>
    </source>
</reference>
<evidence type="ECO:0000256" key="2">
    <source>
        <dbReference type="ARBA" id="ARBA00022723"/>
    </source>
</evidence>
<evidence type="ECO:0000256" key="5">
    <source>
        <dbReference type="ARBA" id="ARBA00023014"/>
    </source>
</evidence>
<evidence type="ECO:0000256" key="1">
    <source>
        <dbReference type="ARBA" id="ARBA00022485"/>
    </source>
</evidence>
<dbReference type="Gene3D" id="3.50.50.60">
    <property type="entry name" value="FAD/NAD(P)-binding domain"/>
    <property type="match status" value="1"/>
</dbReference>
<evidence type="ECO:0000256" key="3">
    <source>
        <dbReference type="ARBA" id="ARBA00023002"/>
    </source>
</evidence>
<keyword evidence="3" id="KW-0560">Oxidoreductase</keyword>
<protein>
    <submittedName>
        <fullName evidence="6">tRNA uridine 5-carboxymethylaminomethyl modification enzyme MnmG</fullName>
    </submittedName>
</protein>
<dbReference type="PATRIC" id="fig|34073.19.peg.6520"/>
<comment type="caution">
    <text evidence="6">The sequence shown here is derived from an EMBL/GenBank/DDBJ whole genome shotgun (WGS) entry which is preliminary data.</text>
</comment>
<dbReference type="GO" id="GO:0051539">
    <property type="term" value="F:4 iron, 4 sulfur cluster binding"/>
    <property type="evidence" value="ECO:0007669"/>
    <property type="project" value="UniProtKB-KW"/>
</dbReference>
<accession>A0A0H2LQM9</accession>
<dbReference type="InterPro" id="IPR039650">
    <property type="entry name" value="HdrA-like"/>
</dbReference>
<name>A0A0H2LQM9_VARPD</name>
<dbReference type="Pfam" id="PF12831">
    <property type="entry name" value="FAD_oxidored"/>
    <property type="match status" value="1"/>
</dbReference>